<feature type="transmembrane region" description="Helical" evidence="6">
    <location>
        <begin position="757"/>
        <end position="779"/>
    </location>
</feature>
<dbReference type="RefSeq" id="WP_093327537.1">
    <property type="nucleotide sequence ID" value="NZ_FOAF01000005.1"/>
</dbReference>
<feature type="transmembrane region" description="Helical" evidence="6">
    <location>
        <begin position="676"/>
        <end position="697"/>
    </location>
</feature>
<dbReference type="EMBL" id="FOAF01000005">
    <property type="protein sequence ID" value="SEL95521.1"/>
    <property type="molecule type" value="Genomic_DNA"/>
</dbReference>
<keyword evidence="5 6" id="KW-0472">Membrane</keyword>
<dbReference type="GO" id="GO:0005886">
    <property type="term" value="C:plasma membrane"/>
    <property type="evidence" value="ECO:0007669"/>
    <property type="project" value="UniProtKB-SubCell"/>
</dbReference>
<evidence type="ECO:0000259" key="8">
    <source>
        <dbReference type="Pfam" id="PF12704"/>
    </source>
</evidence>
<feature type="transmembrane region" description="Helical" evidence="6">
    <location>
        <begin position="286"/>
        <end position="306"/>
    </location>
</feature>
<dbReference type="GO" id="GO:0022857">
    <property type="term" value="F:transmembrane transporter activity"/>
    <property type="evidence" value="ECO:0007669"/>
    <property type="project" value="TreeGrafter"/>
</dbReference>
<keyword evidence="2" id="KW-1003">Cell membrane</keyword>
<dbReference type="InterPro" id="IPR050250">
    <property type="entry name" value="Macrolide_Exporter_MacB"/>
</dbReference>
<dbReference type="Pfam" id="PF02687">
    <property type="entry name" value="FtsX"/>
    <property type="match status" value="2"/>
</dbReference>
<evidence type="ECO:0000256" key="6">
    <source>
        <dbReference type="SAM" id="Phobius"/>
    </source>
</evidence>
<dbReference type="Pfam" id="PF12704">
    <property type="entry name" value="MacB_PCD"/>
    <property type="match status" value="2"/>
</dbReference>
<accession>A0A1H7UEX9</accession>
<evidence type="ECO:0000256" key="1">
    <source>
        <dbReference type="ARBA" id="ARBA00004651"/>
    </source>
</evidence>
<protein>
    <submittedName>
        <fullName evidence="9">Duplicated orphan permease</fullName>
    </submittedName>
</protein>
<evidence type="ECO:0000313" key="10">
    <source>
        <dbReference type="Proteomes" id="UP000199421"/>
    </source>
</evidence>
<dbReference type="Proteomes" id="UP000199421">
    <property type="component" value="Unassembled WGS sequence"/>
</dbReference>
<feature type="transmembrane region" description="Helical" evidence="6">
    <location>
        <begin position="418"/>
        <end position="442"/>
    </location>
</feature>
<keyword evidence="4 6" id="KW-1133">Transmembrane helix</keyword>
<evidence type="ECO:0000256" key="5">
    <source>
        <dbReference type="ARBA" id="ARBA00023136"/>
    </source>
</evidence>
<proteinExistence type="predicted"/>
<comment type="subcellular location">
    <subcellularLocation>
        <location evidence="1">Cell membrane</location>
        <topology evidence="1">Multi-pass membrane protein</topology>
    </subcellularLocation>
</comment>
<organism evidence="9 10">
    <name type="scientific">Olivibacter domesticus</name>
    <name type="common">Pseudosphingobacterium domesticum</name>
    <dbReference type="NCBI Taxonomy" id="407022"/>
    <lineage>
        <taxon>Bacteria</taxon>
        <taxon>Pseudomonadati</taxon>
        <taxon>Bacteroidota</taxon>
        <taxon>Sphingobacteriia</taxon>
        <taxon>Sphingobacteriales</taxon>
        <taxon>Sphingobacteriaceae</taxon>
        <taxon>Olivibacter</taxon>
    </lineage>
</organism>
<reference evidence="10" key="1">
    <citation type="submission" date="2016-10" db="EMBL/GenBank/DDBJ databases">
        <authorList>
            <person name="Varghese N."/>
            <person name="Submissions S."/>
        </authorList>
    </citation>
    <scope>NUCLEOTIDE SEQUENCE [LARGE SCALE GENOMIC DNA]</scope>
    <source>
        <strain evidence="10">DSM 18733</strain>
    </source>
</reference>
<feature type="transmembrane region" description="Helical" evidence="6">
    <location>
        <begin position="327"/>
        <end position="354"/>
    </location>
</feature>
<keyword evidence="3 6" id="KW-0812">Transmembrane</keyword>
<evidence type="ECO:0000256" key="2">
    <source>
        <dbReference type="ARBA" id="ARBA00022475"/>
    </source>
</evidence>
<evidence type="ECO:0000259" key="7">
    <source>
        <dbReference type="Pfam" id="PF02687"/>
    </source>
</evidence>
<sequence length="796" mass="89463">MFKSYFKIAWRNLWKNRIYSFLNVFGLALGITCAGLIFLWDESELTFDHFNLKKDKLYRLEVNMPFNEGVFTMSSTPRPMAAAIKAEIPGIVNAARYSDQEERLLFSLDNTSLYAAGRYTDASLFSMFTFTFLQGNVSNPFPQLYSLVITQHTAKKFFGTNKNVLGKTIRIDNEQNYVITGVVEDMPENSSIQFEWLAPYDILTTKRPEDLDEWGSYGPLTYIELDKKASFAVVNNQLKQFIQRKAPTEKSETFLFPMKQWRLYDGFANGKPTGEGRIVQVRMLSMIAWIILLIACINFMNLATAQSEKRAKEVGVRKVLGSGKKRLMAQFICEAFMVTTVAAILAVSFMYISLPAFNAIMQKNLMLNLMSSDHFIFLLTVTGICGLVAGSYPSLYLSSFNPLAVLKGFKIKTKGAAFIRKGLVIIQFAVSIIFTISTIVVYTQIQHIKKRALGFNKSNLIEIDPQHNISTIFPLIKEDLLLTGLVENAALTGHVTLYGGDTDDRFRWAGKPEDQKISVAQRHISPEFISTSGMKILEGRDFGETASTESNNVIINKSMANLMDKQGAVGKIIQSPRGNPDGVFTNMTVIGVVDNFVYGNIYDQAGPMILFCKAPEYHSFIYARIKKEVDIRQALSKIEYVMKKNNPAYPIAFRFVDDQFNQLFKNETLTGKVSTVFAVLAILISCLGLFGLSAYMAERKAKEIGIRKVLGASVARIVLLLSINFLQLVGIACLIGFPFSWWIMHDWLQNYSYRIDIGWWVFLVAGIAALLIALITISFQSIKAAIVTPAKSLRSE</sequence>
<feature type="transmembrane region" description="Helical" evidence="6">
    <location>
        <begin position="21"/>
        <end position="40"/>
    </location>
</feature>
<feature type="transmembrane region" description="Helical" evidence="6">
    <location>
        <begin position="717"/>
        <end position="737"/>
    </location>
</feature>
<dbReference type="InterPro" id="IPR025857">
    <property type="entry name" value="MacB_PCD"/>
</dbReference>
<dbReference type="PANTHER" id="PTHR30572:SF18">
    <property type="entry name" value="ABC-TYPE MACROLIDE FAMILY EXPORT SYSTEM PERMEASE COMPONENT 2"/>
    <property type="match status" value="1"/>
</dbReference>
<gene>
    <name evidence="9" type="ORF">SAMN05661044_03860</name>
</gene>
<keyword evidence="10" id="KW-1185">Reference proteome</keyword>
<dbReference type="PANTHER" id="PTHR30572">
    <property type="entry name" value="MEMBRANE COMPONENT OF TRANSPORTER-RELATED"/>
    <property type="match status" value="1"/>
</dbReference>
<dbReference type="AlphaFoldDB" id="A0A1H7UEX9"/>
<feature type="domain" description="MacB-like periplasmic core" evidence="8">
    <location>
        <begin position="424"/>
        <end position="639"/>
    </location>
</feature>
<name>A0A1H7UEX9_OLID1</name>
<feature type="domain" description="ABC3 transporter permease C-terminal" evidence="7">
    <location>
        <begin position="676"/>
        <end position="785"/>
    </location>
</feature>
<feature type="domain" description="ABC3 transporter permease C-terminal" evidence="7">
    <location>
        <begin position="286"/>
        <end position="402"/>
    </location>
</feature>
<evidence type="ECO:0000256" key="4">
    <source>
        <dbReference type="ARBA" id="ARBA00022989"/>
    </source>
</evidence>
<dbReference type="InterPro" id="IPR003838">
    <property type="entry name" value="ABC3_permease_C"/>
</dbReference>
<evidence type="ECO:0000256" key="3">
    <source>
        <dbReference type="ARBA" id="ARBA00022692"/>
    </source>
</evidence>
<evidence type="ECO:0000313" key="9">
    <source>
        <dbReference type="EMBL" id="SEL95521.1"/>
    </source>
</evidence>
<feature type="transmembrane region" description="Helical" evidence="6">
    <location>
        <begin position="374"/>
        <end position="397"/>
    </location>
</feature>
<dbReference type="STRING" id="407022.SAMN05661044_03860"/>
<dbReference type="OrthoDB" id="1451596at2"/>
<feature type="domain" description="MacB-like periplasmic core" evidence="8">
    <location>
        <begin position="20"/>
        <end position="240"/>
    </location>
</feature>